<name>A0AAW1JPV2_SAPOF</name>
<accession>A0AAW1JPV2</accession>
<dbReference type="PANTHER" id="PTHR23160">
    <property type="entry name" value="SYNAPTONEMAL COMPLEX PROTEIN-RELATED"/>
    <property type="match status" value="1"/>
</dbReference>
<feature type="compositionally biased region" description="Polar residues" evidence="3">
    <location>
        <begin position="1"/>
        <end position="18"/>
    </location>
</feature>
<evidence type="ECO:0000256" key="3">
    <source>
        <dbReference type="SAM" id="MobiDB-lite"/>
    </source>
</evidence>
<feature type="coiled-coil region" evidence="2">
    <location>
        <begin position="286"/>
        <end position="320"/>
    </location>
</feature>
<evidence type="ECO:0008006" key="6">
    <source>
        <dbReference type="Google" id="ProtNLM"/>
    </source>
</evidence>
<protein>
    <recommendedName>
        <fullName evidence="6">WEB family protein</fullName>
    </recommendedName>
</protein>
<reference evidence="4" key="1">
    <citation type="submission" date="2024-03" db="EMBL/GenBank/DDBJ databases">
        <title>WGS assembly of Saponaria officinalis var. Norfolk2.</title>
        <authorList>
            <person name="Jenkins J."/>
            <person name="Shu S."/>
            <person name="Grimwood J."/>
            <person name="Barry K."/>
            <person name="Goodstein D."/>
            <person name="Schmutz J."/>
            <person name="Leebens-Mack J."/>
            <person name="Osbourn A."/>
        </authorList>
    </citation>
    <scope>NUCLEOTIDE SEQUENCE [LARGE SCALE GENOMIC DNA]</scope>
    <source>
        <strain evidence="4">JIC</strain>
    </source>
</reference>
<feature type="region of interest" description="Disordered" evidence="3">
    <location>
        <begin position="1"/>
        <end position="93"/>
    </location>
</feature>
<feature type="compositionally biased region" description="Acidic residues" evidence="3">
    <location>
        <begin position="1059"/>
        <end position="1072"/>
    </location>
</feature>
<dbReference type="GO" id="GO:0007131">
    <property type="term" value="P:reciprocal meiotic recombination"/>
    <property type="evidence" value="ECO:0007669"/>
    <property type="project" value="TreeGrafter"/>
</dbReference>
<organism evidence="4 5">
    <name type="scientific">Saponaria officinalis</name>
    <name type="common">Common soapwort</name>
    <name type="synonym">Lychnis saponaria</name>
    <dbReference type="NCBI Taxonomy" id="3572"/>
    <lineage>
        <taxon>Eukaryota</taxon>
        <taxon>Viridiplantae</taxon>
        <taxon>Streptophyta</taxon>
        <taxon>Embryophyta</taxon>
        <taxon>Tracheophyta</taxon>
        <taxon>Spermatophyta</taxon>
        <taxon>Magnoliopsida</taxon>
        <taxon>eudicotyledons</taxon>
        <taxon>Gunneridae</taxon>
        <taxon>Pentapetalae</taxon>
        <taxon>Caryophyllales</taxon>
        <taxon>Caryophyllaceae</taxon>
        <taxon>Caryophylleae</taxon>
        <taxon>Saponaria</taxon>
    </lineage>
</organism>
<evidence type="ECO:0000256" key="1">
    <source>
        <dbReference type="ARBA" id="ARBA00023054"/>
    </source>
</evidence>
<sequence length="1122" mass="127709">MSSKTKTGLFQTPVSKPSPTTPRGKLGSSASLKSDGDSPSPNPRFSIDRASPKTVTPRPVSRSSSRVSTPDKLQPRVSKPSELQAQLQAAQDDLKKAKEKLVLSEKEKSQALNDLKDAKKLADEANEKLHQALAAQKQAEESSEIEKFHAAELGHAGIEASRKKEEELNKELESVKSQLLSPEDMANFLAATEELQRVKQELAMVIETKNQALAHADDATKIAEIQAEKVEFLSAELARLKSMLELKAEDESSENGIVTELRCELGSVREELEKANSFEQNFVEKEIFYEKNVADLKSELETLREQLDKAKACERDLAEKGKSYEKIVAEMTAELAFQEQELKRAKIFERDVIEKGQLHETSMAELSLKLASLEQQLSDAKVCEQGLIEKEKSYEKIVEELKSNLNYLEQDLEESKASKKVLVDREKSHDIIITELKSEIGSLKQALDKAEGLEEKLVEKDAFYERTVTGLESEIGLLTEMLEKAKSVEEEIVAREKLNEKVVRDLEFELRSVKEELHVARSFEEKVTQMEEVNEQMNVELEAARMGELYALNSLDEWKMRAEELEHKVAETTESERKVSESLESVMRLLAENSDALHEAESEVVALKEKVSLLETSLVKREEDSEVLECRLRKADEEAVEAAKVIESVRSELETIKEEKTQAVENEKLAAFRVQELLEEKNVIANELDTLKEDEEKSKRAMESLTLALHEVSAEAREAKERLLSSQEEREYFETQIEHLQLVVKSTSEKYETMLEDSNREIDRLTSMVEQSSIEFATQMDDLKAVLKASNDKYESMVDESKNEFDHLTDTLEKSRLEHDSEKTEWKAKEVELLTCVKRVESSFEESKAEWEEKEVQLVNGLKRSEDEKLSMEKEVMRLMNLLRETEEKVVIVQEEGSRLKSEAGSLQKALDDAEADFLNLKDDLQRKENELENVTRENEELCVKENAYVLRIDELTKSLEEAKVQHRSTDNGELSDSDKEYDLLPKVVEFSEENGHLGEHKPQQKDGVENEFQTGVIYCEEVNEKPTTPEKEDRVRDESSGSEAKMWESYKVDREFSTEMETEQGSVDDEAESRADNAESVDYNGNPSENGSNSDSKQQKKKKPLYRKFGNLLKKGITNPK</sequence>
<feature type="coiled-coil region" evidence="2">
    <location>
        <begin position="363"/>
        <end position="456"/>
    </location>
</feature>
<evidence type="ECO:0000313" key="4">
    <source>
        <dbReference type="EMBL" id="KAK9705961.1"/>
    </source>
</evidence>
<evidence type="ECO:0000313" key="5">
    <source>
        <dbReference type="Proteomes" id="UP001443914"/>
    </source>
</evidence>
<keyword evidence="5" id="KW-1185">Reference proteome</keyword>
<dbReference type="EMBL" id="JBDFQZ010000007">
    <property type="protein sequence ID" value="KAK9705961.1"/>
    <property type="molecule type" value="Genomic_DNA"/>
</dbReference>
<feature type="coiled-coil region" evidence="2">
    <location>
        <begin position="862"/>
        <end position="945"/>
    </location>
</feature>
<feature type="compositionally biased region" description="Basic and acidic residues" evidence="3">
    <location>
        <begin position="1023"/>
        <end position="1058"/>
    </location>
</feature>
<comment type="caution">
    <text evidence="4">The sequence shown here is derived from an EMBL/GenBank/DDBJ whole genome shotgun (WGS) entry which is preliminary data.</text>
</comment>
<dbReference type="AlphaFoldDB" id="A0AAW1JPV2"/>
<proteinExistence type="predicted"/>
<gene>
    <name evidence="4" type="ORF">RND81_07G095400</name>
</gene>
<feature type="compositionally biased region" description="Low complexity" evidence="3">
    <location>
        <begin position="82"/>
        <end position="91"/>
    </location>
</feature>
<feature type="compositionally biased region" description="Low complexity" evidence="3">
    <location>
        <begin position="54"/>
        <end position="70"/>
    </location>
</feature>
<keyword evidence="1 2" id="KW-0175">Coiled coil</keyword>
<feature type="region of interest" description="Disordered" evidence="3">
    <location>
        <begin position="1022"/>
        <end position="1122"/>
    </location>
</feature>
<dbReference type="PANTHER" id="PTHR23160:SF20">
    <property type="entry name" value="OS02G0439200 PROTEIN"/>
    <property type="match status" value="1"/>
</dbReference>
<evidence type="ECO:0000256" key="2">
    <source>
        <dbReference type="SAM" id="Coils"/>
    </source>
</evidence>
<feature type="compositionally biased region" description="Polar residues" evidence="3">
    <location>
        <begin position="1084"/>
        <end position="1097"/>
    </location>
</feature>
<dbReference type="Proteomes" id="UP001443914">
    <property type="component" value="Unassembled WGS sequence"/>
</dbReference>
<feature type="coiled-coil region" evidence="2">
    <location>
        <begin position="520"/>
        <end position="818"/>
    </location>
</feature>